<evidence type="ECO:0000256" key="6">
    <source>
        <dbReference type="ARBA" id="ARBA00022692"/>
    </source>
</evidence>
<accession>A0ABZ3BBA9</accession>
<keyword evidence="7" id="KW-0653">Protein transport</keyword>
<evidence type="ECO:0000256" key="2">
    <source>
        <dbReference type="ARBA" id="ARBA00010637"/>
    </source>
</evidence>
<evidence type="ECO:0000256" key="10">
    <source>
        <dbReference type="SAM" id="Phobius"/>
    </source>
</evidence>
<sequence length="184" mass="20190">MKTRVVLQTLRQRVVLPLRQVVLYWRGLTRRERQQVAGMIAVLAIALVWLLLTRPALNTLSHWQQELPRLRSQHAALQKVLAEVGGGPINNGARQESPEQRLAQSIAAAGLTEQHAVQAEGASWVLIFAQPVNAQRLVSWLLSASATTGMAVQQVSIERVDAGETDTRVTASVTLAAPQQRKGE</sequence>
<evidence type="ECO:0000313" key="11">
    <source>
        <dbReference type="EMBL" id="WZW00233.1"/>
    </source>
</evidence>
<dbReference type="Pfam" id="PF04612">
    <property type="entry name" value="T2SSM"/>
    <property type="match status" value="1"/>
</dbReference>
<dbReference type="EMBL" id="CP151800">
    <property type="protein sequence ID" value="WZW00233.1"/>
    <property type="molecule type" value="Genomic_DNA"/>
</dbReference>
<dbReference type="RefSeq" id="WP_342325144.1">
    <property type="nucleotide sequence ID" value="NZ_CP151800.1"/>
</dbReference>
<keyword evidence="12" id="KW-1185">Reference proteome</keyword>
<evidence type="ECO:0000256" key="4">
    <source>
        <dbReference type="ARBA" id="ARBA00022475"/>
    </source>
</evidence>
<keyword evidence="4" id="KW-1003">Cell membrane</keyword>
<dbReference type="Proteomes" id="UP001466893">
    <property type="component" value="Chromosome"/>
</dbReference>
<keyword evidence="9 10" id="KW-0472">Membrane</keyword>
<gene>
    <name evidence="11" type="primary">gspM</name>
    <name evidence="11" type="ORF">AAEY27_10260</name>
</gene>
<comment type="similarity">
    <text evidence="2">Belongs to the GSP M family.</text>
</comment>
<keyword evidence="5" id="KW-0997">Cell inner membrane</keyword>
<reference evidence="11 12" key="1">
    <citation type="submission" date="2024-04" db="EMBL/GenBank/DDBJ databases">
        <title>Kosakonia calanthae sp. nov., a halophilic bacterium isolated from leaves of Calanthe tiplacata.</title>
        <authorList>
            <person name="Wu P."/>
        </authorList>
    </citation>
    <scope>NUCLEOTIDE SEQUENCE [LARGE SCALE GENOMIC DNA]</scope>
    <source>
        <strain evidence="11 12">BYX6</strain>
    </source>
</reference>
<dbReference type="Gene3D" id="3.30.1360.100">
    <property type="entry name" value="General secretion pathway protein M, EpsM"/>
    <property type="match status" value="1"/>
</dbReference>
<evidence type="ECO:0000256" key="3">
    <source>
        <dbReference type="ARBA" id="ARBA00022448"/>
    </source>
</evidence>
<evidence type="ECO:0000256" key="5">
    <source>
        <dbReference type="ARBA" id="ARBA00022519"/>
    </source>
</evidence>
<keyword evidence="3" id="KW-0813">Transport</keyword>
<feature type="transmembrane region" description="Helical" evidence="10">
    <location>
        <begin position="36"/>
        <end position="52"/>
    </location>
</feature>
<evidence type="ECO:0000256" key="8">
    <source>
        <dbReference type="ARBA" id="ARBA00022989"/>
    </source>
</evidence>
<organism evidence="11 12">
    <name type="scientific">Kosakonia calanthes</name>
    <dbReference type="NCBI Taxonomy" id="3139408"/>
    <lineage>
        <taxon>Bacteria</taxon>
        <taxon>Pseudomonadati</taxon>
        <taxon>Pseudomonadota</taxon>
        <taxon>Gammaproteobacteria</taxon>
        <taxon>Enterobacterales</taxon>
        <taxon>Enterobacteriaceae</taxon>
        <taxon>Kosakonia</taxon>
    </lineage>
</organism>
<dbReference type="SUPFAM" id="SSF103054">
    <property type="entry name" value="General secretion pathway protein M, EpsM"/>
    <property type="match status" value="1"/>
</dbReference>
<comment type="subcellular location">
    <subcellularLocation>
        <location evidence="1">Cell inner membrane</location>
        <topology evidence="1">Single-pass membrane protein</topology>
    </subcellularLocation>
</comment>
<proteinExistence type="inferred from homology"/>
<name>A0ABZ3BBA9_9ENTR</name>
<dbReference type="InterPro" id="IPR023229">
    <property type="entry name" value="T2SS_M_periplasmic_sf"/>
</dbReference>
<evidence type="ECO:0000256" key="7">
    <source>
        <dbReference type="ARBA" id="ARBA00022927"/>
    </source>
</evidence>
<evidence type="ECO:0000256" key="1">
    <source>
        <dbReference type="ARBA" id="ARBA00004377"/>
    </source>
</evidence>
<evidence type="ECO:0000313" key="12">
    <source>
        <dbReference type="Proteomes" id="UP001466893"/>
    </source>
</evidence>
<evidence type="ECO:0000256" key="9">
    <source>
        <dbReference type="ARBA" id="ARBA00023136"/>
    </source>
</evidence>
<protein>
    <submittedName>
        <fullName evidence="11">Type II secretion system protein GspM</fullName>
    </submittedName>
</protein>
<dbReference type="InterPro" id="IPR007690">
    <property type="entry name" value="T2SS_GspM"/>
</dbReference>
<keyword evidence="8 10" id="KW-1133">Transmembrane helix</keyword>
<keyword evidence="6 10" id="KW-0812">Transmembrane</keyword>